<sequence>MMERITESPAPTAGKLSDTMKAIRYYRYGSPDVLNIQDVDLPVVGDEDILIRVKAASVNPLDFHFMRGTPYAVRVSAGLSRPKANGLGTDMAGCVEAVGEKVTKFQSGDEVFGARGGTFAEYVSIHQDRAVLRKPANLTFEQAASVPIAAFTALQALRDKGRIQPGHKVLVNGAAGGVGTFAVQIARAYGAEVTGVCSTRNVEMVHSIGAHHVVDYTRDDIARIGLRYDLIVDMAGNHTMFEIRRLLTPKGVLVAVGGPVKGQWIAPFTGPIKLLALSLVVSQTLAPVLAKQSIDDLIVLREFIEAGKVTPVIDRTYPLSEVPDAIHYLEQGHARGKVVITV</sequence>
<dbReference type="EMBL" id="BONV01000053">
    <property type="protein sequence ID" value="GIG84480.1"/>
    <property type="molecule type" value="Genomic_DNA"/>
</dbReference>
<dbReference type="GO" id="GO:0016491">
    <property type="term" value="F:oxidoreductase activity"/>
    <property type="evidence" value="ECO:0007669"/>
    <property type="project" value="InterPro"/>
</dbReference>
<protein>
    <submittedName>
        <fullName evidence="2">NADPH:quinone reductase</fullName>
    </submittedName>
</protein>
<name>A0A8J3Q0J1_9ACTN</name>
<reference evidence="2 3" key="1">
    <citation type="submission" date="2021-01" db="EMBL/GenBank/DDBJ databases">
        <title>Whole genome shotgun sequence of Planotetraspora kaengkrachanensis NBRC 104272.</title>
        <authorList>
            <person name="Komaki H."/>
            <person name="Tamura T."/>
        </authorList>
    </citation>
    <scope>NUCLEOTIDE SEQUENCE [LARGE SCALE GENOMIC DNA]</scope>
    <source>
        <strain evidence="2 3">NBRC 104272</strain>
    </source>
</reference>
<organism evidence="2 3">
    <name type="scientific">Planotetraspora kaengkrachanensis</name>
    <dbReference type="NCBI Taxonomy" id="575193"/>
    <lineage>
        <taxon>Bacteria</taxon>
        <taxon>Bacillati</taxon>
        <taxon>Actinomycetota</taxon>
        <taxon>Actinomycetes</taxon>
        <taxon>Streptosporangiales</taxon>
        <taxon>Streptosporangiaceae</taxon>
        <taxon>Planotetraspora</taxon>
    </lineage>
</organism>
<feature type="domain" description="Enoyl reductase (ER)" evidence="1">
    <location>
        <begin position="29"/>
        <end position="340"/>
    </location>
</feature>
<dbReference type="Pfam" id="PF08240">
    <property type="entry name" value="ADH_N"/>
    <property type="match status" value="1"/>
</dbReference>
<dbReference type="InterPro" id="IPR013154">
    <property type="entry name" value="ADH-like_N"/>
</dbReference>
<dbReference type="CDD" id="cd08267">
    <property type="entry name" value="MDR1"/>
    <property type="match status" value="1"/>
</dbReference>
<evidence type="ECO:0000313" key="3">
    <source>
        <dbReference type="Proteomes" id="UP000630097"/>
    </source>
</evidence>
<dbReference type="Gene3D" id="3.90.180.10">
    <property type="entry name" value="Medium-chain alcohol dehydrogenases, catalytic domain"/>
    <property type="match status" value="1"/>
</dbReference>
<dbReference type="InterPro" id="IPR020843">
    <property type="entry name" value="ER"/>
</dbReference>
<evidence type="ECO:0000259" key="1">
    <source>
        <dbReference type="SMART" id="SM00829"/>
    </source>
</evidence>
<dbReference type="GO" id="GO:0008270">
    <property type="term" value="F:zinc ion binding"/>
    <property type="evidence" value="ECO:0007669"/>
    <property type="project" value="InterPro"/>
</dbReference>
<dbReference type="InterPro" id="IPR011032">
    <property type="entry name" value="GroES-like_sf"/>
</dbReference>
<dbReference type="SUPFAM" id="SSF51735">
    <property type="entry name" value="NAD(P)-binding Rossmann-fold domains"/>
    <property type="match status" value="1"/>
</dbReference>
<dbReference type="Gene3D" id="3.40.50.720">
    <property type="entry name" value="NAD(P)-binding Rossmann-like Domain"/>
    <property type="match status" value="1"/>
</dbReference>
<dbReference type="Proteomes" id="UP000630097">
    <property type="component" value="Unassembled WGS sequence"/>
</dbReference>
<dbReference type="InterPro" id="IPR050700">
    <property type="entry name" value="YIM1/Zinc_Alcohol_DH_Fams"/>
</dbReference>
<dbReference type="InterPro" id="IPR036291">
    <property type="entry name" value="NAD(P)-bd_dom_sf"/>
</dbReference>
<dbReference type="SMART" id="SM00829">
    <property type="entry name" value="PKS_ER"/>
    <property type="match status" value="1"/>
</dbReference>
<evidence type="ECO:0000313" key="2">
    <source>
        <dbReference type="EMBL" id="GIG84480.1"/>
    </source>
</evidence>
<dbReference type="PANTHER" id="PTHR11695">
    <property type="entry name" value="ALCOHOL DEHYDROGENASE RELATED"/>
    <property type="match status" value="1"/>
</dbReference>
<dbReference type="Pfam" id="PF13602">
    <property type="entry name" value="ADH_zinc_N_2"/>
    <property type="match status" value="1"/>
</dbReference>
<dbReference type="PROSITE" id="PS01162">
    <property type="entry name" value="QOR_ZETA_CRYSTAL"/>
    <property type="match status" value="1"/>
</dbReference>
<dbReference type="SUPFAM" id="SSF50129">
    <property type="entry name" value="GroES-like"/>
    <property type="match status" value="1"/>
</dbReference>
<dbReference type="InterPro" id="IPR002364">
    <property type="entry name" value="Quin_OxRdtase/zeta-crystal_CS"/>
</dbReference>
<comment type="caution">
    <text evidence="2">The sequence shown here is derived from an EMBL/GenBank/DDBJ whole genome shotgun (WGS) entry which is preliminary data.</text>
</comment>
<proteinExistence type="predicted"/>
<dbReference type="AlphaFoldDB" id="A0A8J3Q0J1"/>
<gene>
    <name evidence="2" type="ORF">Pka01_76070</name>
</gene>
<accession>A0A8J3Q0J1</accession>
<dbReference type="PANTHER" id="PTHR11695:SF648">
    <property type="entry name" value="ZINC-BINDING OXIDOREDUCTASE"/>
    <property type="match status" value="1"/>
</dbReference>
<keyword evidence="3" id="KW-1185">Reference proteome</keyword>